<name>A0A1Y2D0P4_9BASI</name>
<dbReference type="InParanoid" id="A0A1Y2D0P4"/>
<gene>
    <name evidence="1" type="ORF">BCR35DRAFT_356046</name>
</gene>
<keyword evidence="2" id="KW-1185">Reference proteome</keyword>
<dbReference type="Proteomes" id="UP000193467">
    <property type="component" value="Unassembled WGS sequence"/>
</dbReference>
<evidence type="ECO:0000313" key="1">
    <source>
        <dbReference type="EMBL" id="ORY52175.1"/>
    </source>
</evidence>
<evidence type="ECO:0000313" key="2">
    <source>
        <dbReference type="Proteomes" id="UP000193467"/>
    </source>
</evidence>
<dbReference type="EMBL" id="MCGR01000106">
    <property type="protein sequence ID" value="ORY52175.1"/>
    <property type="molecule type" value="Genomic_DNA"/>
</dbReference>
<protein>
    <submittedName>
        <fullName evidence="1">Uncharacterized protein</fullName>
    </submittedName>
</protein>
<reference evidence="1 2" key="1">
    <citation type="submission" date="2016-07" db="EMBL/GenBank/DDBJ databases">
        <title>Pervasive Adenine N6-methylation of Active Genes in Fungi.</title>
        <authorList>
            <consortium name="DOE Joint Genome Institute"/>
            <person name="Mondo S.J."/>
            <person name="Dannebaum R.O."/>
            <person name="Kuo R.C."/>
            <person name="Labutti K."/>
            <person name="Haridas S."/>
            <person name="Kuo A."/>
            <person name="Salamov A."/>
            <person name="Ahrendt S.R."/>
            <person name="Lipzen A."/>
            <person name="Sullivan W."/>
            <person name="Andreopoulos W.B."/>
            <person name="Clum A."/>
            <person name="Lindquist E."/>
            <person name="Daum C."/>
            <person name="Ramamoorthy G.K."/>
            <person name="Gryganskyi A."/>
            <person name="Culley D."/>
            <person name="Magnuson J.K."/>
            <person name="James T.Y."/>
            <person name="O'Malley M.A."/>
            <person name="Stajich J.E."/>
            <person name="Spatafora J.W."/>
            <person name="Visel A."/>
            <person name="Grigoriev I.V."/>
        </authorList>
    </citation>
    <scope>NUCLEOTIDE SEQUENCE [LARGE SCALE GENOMIC DNA]</scope>
    <source>
        <strain evidence="1 2">62-1032</strain>
    </source>
</reference>
<comment type="caution">
    <text evidence="1">The sequence shown here is derived from an EMBL/GenBank/DDBJ whole genome shotgun (WGS) entry which is preliminary data.</text>
</comment>
<organism evidence="1 2">
    <name type="scientific">Leucosporidium creatinivorum</name>
    <dbReference type="NCBI Taxonomy" id="106004"/>
    <lineage>
        <taxon>Eukaryota</taxon>
        <taxon>Fungi</taxon>
        <taxon>Dikarya</taxon>
        <taxon>Basidiomycota</taxon>
        <taxon>Pucciniomycotina</taxon>
        <taxon>Microbotryomycetes</taxon>
        <taxon>Leucosporidiales</taxon>
        <taxon>Leucosporidium</taxon>
    </lineage>
</organism>
<sequence length="245" mass="27152">MDPDDWLNAGFEVDDDEPVSNARAERIAAAREAAASYQAKIEEPRWFMAENVQATKPGATRPEFFVLHQLYIDGAFEEVQTRAMALFARERKGGAEDVELMDIALRACLKSGQKVTPEVLELARGYATRPTHPSLAFSASRIFAASPPSLVTPLEPLEAILAALSRHSTLLPYLTWLSKLLVESQPLLHEVLVERTLQGREAEVEKALDGLGLSEQGRRTMEKVLGVGGEVREEEEETVRDVRSL</sequence>
<proteinExistence type="predicted"/>
<dbReference type="AlphaFoldDB" id="A0A1Y2D0P4"/>
<accession>A0A1Y2D0P4</accession>